<feature type="domain" description="Amidohydrolase-related" evidence="5">
    <location>
        <begin position="79"/>
        <end position="361"/>
    </location>
</feature>
<evidence type="ECO:0000256" key="2">
    <source>
        <dbReference type="ARBA" id="ARBA00012782"/>
    </source>
</evidence>
<dbReference type="EC" id="3.5.4.2" evidence="2"/>
<comment type="catalytic activity">
    <reaction evidence="4">
        <text>adenine + H2O + H(+) = hypoxanthine + NH4(+)</text>
        <dbReference type="Rhea" id="RHEA:23688"/>
        <dbReference type="ChEBI" id="CHEBI:15377"/>
        <dbReference type="ChEBI" id="CHEBI:15378"/>
        <dbReference type="ChEBI" id="CHEBI:16708"/>
        <dbReference type="ChEBI" id="CHEBI:17368"/>
        <dbReference type="ChEBI" id="CHEBI:28938"/>
        <dbReference type="EC" id="3.5.4.2"/>
    </reaction>
</comment>
<dbReference type="Proteomes" id="UP001589833">
    <property type="component" value="Unassembled WGS sequence"/>
</dbReference>
<dbReference type="PANTHER" id="PTHR11113:SF6">
    <property type="entry name" value="ADENINE DEAMINASE YERA-RELATED"/>
    <property type="match status" value="1"/>
</dbReference>
<evidence type="ECO:0000256" key="3">
    <source>
        <dbReference type="ARBA" id="ARBA00022801"/>
    </source>
</evidence>
<name>A0ABV6NEA9_9BACI</name>
<accession>A0ABV6NEA9</accession>
<dbReference type="Gene3D" id="2.30.40.10">
    <property type="entry name" value="Urease, subunit C, domain 1"/>
    <property type="match status" value="1"/>
</dbReference>
<evidence type="ECO:0000313" key="7">
    <source>
        <dbReference type="EMBL" id="MFC0558999.1"/>
    </source>
</evidence>
<dbReference type="EMBL" id="JBHLTR010000007">
    <property type="protein sequence ID" value="MFC0558999.1"/>
    <property type="molecule type" value="Genomic_DNA"/>
</dbReference>
<dbReference type="Pfam" id="PF01979">
    <property type="entry name" value="Amidohydro_1"/>
    <property type="match status" value="1"/>
</dbReference>
<sequence length="579" mass="66340">MTERLYRWTKQRLRQQLAVVKGEKAPSLVLRNATYLNFARRKWLTANIWIWEDRIVYVGKDMPAVLTDTEIVDCENKQVVPGYIEHHAHPFQLYNPHSFGKYAATRGTTTLINDNLMFFLHLEKKKALSLIEALDELPTSMYWWSRYDAQTELRDEEPLSNSKKKEWLEHPLVVQGGELTSWPKVLNGDDSTLHWMQETTRLRKPIEGHLPGASERTLAQMALLGVTCDHEAITGEEVVRRLDNGYTTSLRHSSIRPDLPRLFKEIQELGVDYFERCLMTTDGSPPSFYEEGVMDNLIKIALESGIDTIDAYAMASYNAAKYYNLDHKLGMIAPGRIAHLNILDDINDPTPRSVIAKGQWVVRDGRQCDCMTTFPWEKHGIEPFNIEWDLHEDELHFSMPMGIEMINSVILKPYQIPIEGTSHVLSKDHDESFFVMIDKHGKWHIATMIKGFATHISGFASSFTNTGDIILIGKKVSDMILAFNALKEQGGGMTLVEEGEVIGRIVLELFGILSSKTMEGVMEDEKKFVSLLRERGYKHEDPIYSLLFFSSTHLPYIRVTQRGIYDVKKKTVLFPAIMR</sequence>
<dbReference type="InterPro" id="IPR011059">
    <property type="entry name" value="Metal-dep_hydrolase_composite"/>
</dbReference>
<evidence type="ECO:0000259" key="5">
    <source>
        <dbReference type="Pfam" id="PF01979"/>
    </source>
</evidence>
<gene>
    <name evidence="7" type="ORF">ACFFH4_08035</name>
</gene>
<dbReference type="RefSeq" id="WP_273845078.1">
    <property type="nucleotide sequence ID" value="NZ_JAQQWT010000011.1"/>
</dbReference>
<comment type="caution">
    <text evidence="7">The sequence shown here is derived from an EMBL/GenBank/DDBJ whole genome shotgun (WGS) entry which is preliminary data.</text>
</comment>
<proteinExistence type="inferred from homology"/>
<comment type="similarity">
    <text evidence="1">Belongs to the metallo-dependent hydrolases superfamily. Adenine deaminase family.</text>
</comment>
<dbReference type="Gene3D" id="3.20.20.140">
    <property type="entry name" value="Metal-dependent hydrolases"/>
    <property type="match status" value="1"/>
</dbReference>
<dbReference type="SUPFAM" id="SSF51556">
    <property type="entry name" value="Metallo-dependent hydrolases"/>
    <property type="match status" value="1"/>
</dbReference>
<dbReference type="Pfam" id="PF13382">
    <property type="entry name" value="Adenine_deam_C"/>
    <property type="match status" value="1"/>
</dbReference>
<protein>
    <recommendedName>
        <fullName evidence="2">adenine deaminase</fullName>
        <ecNumber evidence="2">3.5.4.2</ecNumber>
    </recommendedName>
</protein>
<dbReference type="InterPro" id="IPR026912">
    <property type="entry name" value="Adenine_deam_C"/>
</dbReference>
<keyword evidence="3" id="KW-0378">Hydrolase</keyword>
<organism evidence="7 8">
    <name type="scientific">Halalkalibacter alkalisediminis</name>
    <dbReference type="NCBI Taxonomy" id="935616"/>
    <lineage>
        <taxon>Bacteria</taxon>
        <taxon>Bacillati</taxon>
        <taxon>Bacillota</taxon>
        <taxon>Bacilli</taxon>
        <taxon>Bacillales</taxon>
        <taxon>Bacillaceae</taxon>
        <taxon>Halalkalibacter</taxon>
    </lineage>
</organism>
<evidence type="ECO:0000313" key="8">
    <source>
        <dbReference type="Proteomes" id="UP001589833"/>
    </source>
</evidence>
<evidence type="ECO:0000256" key="1">
    <source>
        <dbReference type="ARBA" id="ARBA00006773"/>
    </source>
</evidence>
<evidence type="ECO:0000256" key="4">
    <source>
        <dbReference type="ARBA" id="ARBA00047720"/>
    </source>
</evidence>
<dbReference type="InterPro" id="IPR006680">
    <property type="entry name" value="Amidohydro-rel"/>
</dbReference>
<dbReference type="InterPro" id="IPR032466">
    <property type="entry name" value="Metal_Hydrolase"/>
</dbReference>
<keyword evidence="8" id="KW-1185">Reference proteome</keyword>
<reference evidence="7 8" key="1">
    <citation type="submission" date="2024-09" db="EMBL/GenBank/DDBJ databases">
        <authorList>
            <person name="Sun Q."/>
            <person name="Mori K."/>
        </authorList>
    </citation>
    <scope>NUCLEOTIDE SEQUENCE [LARGE SCALE GENOMIC DNA]</scope>
    <source>
        <strain evidence="7 8">NCAIM B.02301</strain>
    </source>
</reference>
<dbReference type="PANTHER" id="PTHR11113">
    <property type="entry name" value="N-ACETYLGLUCOSAMINE-6-PHOSPHATE DEACETYLASE"/>
    <property type="match status" value="1"/>
</dbReference>
<dbReference type="SUPFAM" id="SSF51338">
    <property type="entry name" value="Composite domain of metallo-dependent hydrolases"/>
    <property type="match status" value="1"/>
</dbReference>
<evidence type="ECO:0000259" key="6">
    <source>
        <dbReference type="Pfam" id="PF13382"/>
    </source>
</evidence>
<feature type="domain" description="Adenine deaminase C-terminal" evidence="6">
    <location>
        <begin position="416"/>
        <end position="570"/>
    </location>
</feature>